<protein>
    <submittedName>
        <fullName evidence="1">Uncharacterized protein</fullName>
    </submittedName>
</protein>
<organism evidence="1 2">
    <name type="scientific">Nepenthes gracilis</name>
    <name type="common">Slender pitcher plant</name>
    <dbReference type="NCBI Taxonomy" id="150966"/>
    <lineage>
        <taxon>Eukaryota</taxon>
        <taxon>Viridiplantae</taxon>
        <taxon>Streptophyta</taxon>
        <taxon>Embryophyta</taxon>
        <taxon>Tracheophyta</taxon>
        <taxon>Spermatophyta</taxon>
        <taxon>Magnoliopsida</taxon>
        <taxon>eudicotyledons</taxon>
        <taxon>Gunneridae</taxon>
        <taxon>Pentapetalae</taxon>
        <taxon>Caryophyllales</taxon>
        <taxon>Nepenthaceae</taxon>
        <taxon>Nepenthes</taxon>
    </lineage>
</organism>
<reference evidence="1" key="1">
    <citation type="submission" date="2023-05" db="EMBL/GenBank/DDBJ databases">
        <title>Nepenthes gracilis genome sequencing.</title>
        <authorList>
            <person name="Fukushima K."/>
        </authorList>
    </citation>
    <scope>NUCLEOTIDE SEQUENCE</scope>
    <source>
        <strain evidence="1">SING2019-196</strain>
    </source>
</reference>
<dbReference type="AlphaFoldDB" id="A0AAD3XT79"/>
<keyword evidence="2" id="KW-1185">Reference proteome</keyword>
<dbReference type="Proteomes" id="UP001279734">
    <property type="component" value="Unassembled WGS sequence"/>
</dbReference>
<evidence type="ECO:0000313" key="2">
    <source>
        <dbReference type="Proteomes" id="UP001279734"/>
    </source>
</evidence>
<evidence type="ECO:0000313" key="1">
    <source>
        <dbReference type="EMBL" id="GMH16318.1"/>
    </source>
</evidence>
<gene>
    <name evidence="1" type="ORF">Nepgr_018159</name>
</gene>
<comment type="caution">
    <text evidence="1">The sequence shown here is derived from an EMBL/GenBank/DDBJ whole genome shotgun (WGS) entry which is preliminary data.</text>
</comment>
<accession>A0AAD3XT79</accession>
<dbReference type="EMBL" id="BSYO01000016">
    <property type="protein sequence ID" value="GMH16318.1"/>
    <property type="molecule type" value="Genomic_DNA"/>
</dbReference>
<proteinExistence type="predicted"/>
<sequence length="119" mass="13046">MAARPVWVLSSRTRKHSGAASLTKPAYSSSLGPKALCLSSRTQKHSGVQILSNPILFDLILSDLVCFELILSGQWQHVSMILSSLILSGHRRSLTYGSSTLARCTSSLIYSGRKQHFDQ</sequence>
<name>A0AAD3XT79_NEPGR</name>